<feature type="region of interest" description="Disordered" evidence="1">
    <location>
        <begin position="821"/>
        <end position="843"/>
    </location>
</feature>
<dbReference type="GO" id="GO:0008270">
    <property type="term" value="F:zinc ion binding"/>
    <property type="evidence" value="ECO:0007669"/>
    <property type="project" value="InterPro"/>
</dbReference>
<dbReference type="CDD" id="cd00067">
    <property type="entry name" value="GAL4"/>
    <property type="match status" value="1"/>
</dbReference>
<dbReference type="Pfam" id="PF00172">
    <property type="entry name" value="Zn_clus"/>
    <property type="match status" value="1"/>
</dbReference>
<organism evidence="3 4">
    <name type="scientific">Hanseniaspora guilliermondii</name>
    <dbReference type="NCBI Taxonomy" id="56406"/>
    <lineage>
        <taxon>Eukaryota</taxon>
        <taxon>Fungi</taxon>
        <taxon>Dikarya</taxon>
        <taxon>Ascomycota</taxon>
        <taxon>Saccharomycotina</taxon>
        <taxon>Saccharomycetes</taxon>
        <taxon>Saccharomycodales</taxon>
        <taxon>Saccharomycodaceae</taxon>
        <taxon>Hanseniaspora</taxon>
    </lineage>
</organism>
<sequence length="937" mass="108437">MQDREKKESTSENSPIGHLLNASKMAFLPNEATENSDSKPVARKRNRKINSCKFCYRRHMKCNKEKPVCNVCKDRGEETCEYFEENQKPSRVYPRIYKKKRKFKKDEVYKTPFGDKVSIENSGFSHIQDVNLIPNPLTATPTLTVKDERMLFFGPTCFRSSLAKVETECGVLHNVFKMWNVFKKEKDAMRKSLNFSLAQESKLLEKGINESLQFSNIVNVIPNTKEEIKYYISLYFKSPMHDTITLLSEESVMRYIDEVFIVKPGSDTIYEVSYTNKRNYYKAGIVLFILGLTYYDTNYPDIVVSFFVFLQGQITGKLMFIERVQFLVLKSLFSVLNGYTGGDFSHLVHLIDLMCTSLVDFQLNKLNVVQIYEGHIALQHVKTALSDDYSLLSNIFLTGLFLDVICSYQNGKPLFINFDLYPNEWLLLEDFNDTPNLSPKHLNKRHDTKEVKKFLYHSRALLSEIYKPAGEPKINKYIDNLIAYLHNDLNIEEICYGDSVPEDKFVLHETIFRTFMASFCTDLLLSVLSMKKDYKYDDAVVEKLTERESNKLCNQILFYALIVSQIDIFLTKCIHKSQLLFEETNKDLMLESNSKLIGCDKVIFYMSFSPRFCNTMRSFVEFFKMLLSLPLTDPLMEGIFEYMDELVKDEQNYLNKNPPLLSETKQLNGENLREFVRNNNLKETIITKFNQMTNSEEYHLPRIYEKFHHEMFMSINKDLSKFRFTSLQLYGWFVSLHNEQNALDKLLKDQTEKFKMQVGHIKSKQNFARQSFSLFLTKIINEKTKKGKKGNSSLLKTSLSKKKIKQDVSIEESVSSSVSHTNYSSERTSSSTTSSPLVTPVPGSSRSNSFYFMSKGQGISSPSGGFSPIQPNLLNGMTASPFYGWDMNFIDFSSKMNWFLDPLLPPPSYNDAEINLMVETPKKDGHNNKLNKSSDEK</sequence>
<evidence type="ECO:0000313" key="4">
    <source>
        <dbReference type="Proteomes" id="UP000183365"/>
    </source>
</evidence>
<accession>A0A1L0CID5</accession>
<feature type="domain" description="Zn(2)-C6 fungal-type" evidence="2">
    <location>
        <begin position="51"/>
        <end position="82"/>
    </location>
</feature>
<dbReference type="InterPro" id="IPR001138">
    <property type="entry name" value="Zn2Cys6_DnaBD"/>
</dbReference>
<feature type="region of interest" description="Disordered" evidence="1">
    <location>
        <begin position="1"/>
        <end position="24"/>
    </location>
</feature>
<dbReference type="PANTHER" id="PTHR31405">
    <property type="entry name" value="TRANSCRIPTION FACTOR PDR8-RELATED"/>
    <property type="match status" value="1"/>
</dbReference>
<reference evidence="4" key="1">
    <citation type="submission" date="2016-11" db="EMBL/GenBank/DDBJ databases">
        <authorList>
            <person name="Guldener U."/>
        </authorList>
    </citation>
    <scope>NUCLEOTIDE SEQUENCE [LARGE SCALE GENOMIC DNA]</scope>
</reference>
<dbReference type="AlphaFoldDB" id="A0A1L0CID5"/>
<dbReference type="PROSITE" id="PS50048">
    <property type="entry name" value="ZN2_CY6_FUNGAL_2"/>
    <property type="match status" value="1"/>
</dbReference>
<dbReference type="GO" id="GO:0000981">
    <property type="term" value="F:DNA-binding transcription factor activity, RNA polymerase II-specific"/>
    <property type="evidence" value="ECO:0007669"/>
    <property type="project" value="InterPro"/>
</dbReference>
<gene>
    <name evidence="3" type="ORF">HGUI_00265</name>
</gene>
<keyword evidence="4" id="KW-1185">Reference proteome</keyword>
<dbReference type="OrthoDB" id="3972159at2759"/>
<protein>
    <recommendedName>
        <fullName evidence="2">Zn(2)-C6 fungal-type domain-containing protein</fullName>
    </recommendedName>
</protein>
<dbReference type="Proteomes" id="UP000183365">
    <property type="component" value="Unassembled WGS sequence"/>
</dbReference>
<proteinExistence type="predicted"/>
<dbReference type="InterPro" id="IPR036864">
    <property type="entry name" value="Zn2-C6_fun-type_DNA-bd_sf"/>
</dbReference>
<evidence type="ECO:0000256" key="1">
    <source>
        <dbReference type="SAM" id="MobiDB-lite"/>
    </source>
</evidence>
<name>A0A1L0CID5_9ASCO</name>
<dbReference type="PANTHER" id="PTHR31405:SF8">
    <property type="entry name" value="TRANSCRIPTION FACTOR PDR8-RELATED"/>
    <property type="match status" value="1"/>
</dbReference>
<evidence type="ECO:0000313" key="3">
    <source>
        <dbReference type="EMBL" id="SGZ38065.1"/>
    </source>
</evidence>
<feature type="compositionally biased region" description="Basic and acidic residues" evidence="1">
    <location>
        <begin position="1"/>
        <end position="10"/>
    </location>
</feature>
<evidence type="ECO:0000259" key="2">
    <source>
        <dbReference type="PROSITE" id="PS50048"/>
    </source>
</evidence>
<dbReference type="EMBL" id="FQNF01000003">
    <property type="protein sequence ID" value="SGZ38065.1"/>
    <property type="molecule type" value="Genomic_DNA"/>
</dbReference>
<dbReference type="VEuPathDB" id="FungiDB:HGUI_00265"/>
<dbReference type="InterPro" id="IPR052693">
    <property type="entry name" value="Yeast_MDR_Regulatory"/>
</dbReference>
<dbReference type="SMART" id="SM00066">
    <property type="entry name" value="GAL4"/>
    <property type="match status" value="1"/>
</dbReference>
<dbReference type="Gene3D" id="4.10.240.10">
    <property type="entry name" value="Zn(2)-C6 fungal-type DNA-binding domain"/>
    <property type="match status" value="1"/>
</dbReference>
<dbReference type="SUPFAM" id="SSF57701">
    <property type="entry name" value="Zn2/Cys6 DNA-binding domain"/>
    <property type="match status" value="1"/>
</dbReference>